<proteinExistence type="predicted"/>
<evidence type="ECO:0000313" key="1">
    <source>
        <dbReference type="EMBL" id="HCK23274.1"/>
    </source>
</evidence>
<sequence length="374" mass="42746">MALKQSYDATNLFLELVRAGLWGTEVRLGLFGNVDFSRLMELATEQSLVGLIAAGMEHITDTKIPKADVLSFIGQALQIEQRNKAMNAFIASLIGRMQAAGIYALLVKGQGIAQCYEKPEWRACGDVDLFLSEENYVKAKAFLLPMASSFEEEFVREKHLGMTIDGWVVELHGHLYSGLSSRVEKELDKLQEDTFLGGQMRSWMNEERQVFLLSVENDSFYVFTHILQHFYKGGIGLRQICDWCRLLYTYRDSINLNLLEQRIRRAGLMTEWKAFGALAIDYLGMSVEAMPFYSDSAKWKRKAKWIMEFVMMSGNFGQNRDSSYMQYPYLVRKCFSMGRRISDLSRHARIFPLDSLCFLPSIIINGVRSAARGE</sequence>
<reference evidence="1 2" key="1">
    <citation type="journal article" date="2018" name="Nat. Biotechnol.">
        <title>A standardized bacterial taxonomy based on genome phylogeny substantially revises the tree of life.</title>
        <authorList>
            <person name="Parks D.H."/>
            <person name="Chuvochina M."/>
            <person name="Waite D.W."/>
            <person name="Rinke C."/>
            <person name="Skarshewski A."/>
            <person name="Chaumeil P.A."/>
            <person name="Hugenholtz P."/>
        </authorList>
    </citation>
    <scope>NUCLEOTIDE SEQUENCE [LARGE SCALE GENOMIC DNA]</scope>
    <source>
        <strain evidence="1">UBA9667</strain>
    </source>
</reference>
<gene>
    <name evidence="1" type="ORF">DHW31_00570</name>
</gene>
<protein>
    <recommendedName>
        <fullName evidence="3">Nucleotidyltransferase family protein</fullName>
    </recommendedName>
</protein>
<dbReference type="EMBL" id="DPVG01000015">
    <property type="protein sequence ID" value="HCK23274.1"/>
    <property type="molecule type" value="Genomic_DNA"/>
</dbReference>
<dbReference type="AlphaFoldDB" id="A0A3D2SBR0"/>
<accession>A0A3D2SBR0</accession>
<dbReference type="InterPro" id="IPR039498">
    <property type="entry name" value="NTP_transf_5"/>
</dbReference>
<comment type="caution">
    <text evidence="1">The sequence shown here is derived from an EMBL/GenBank/DDBJ whole genome shotgun (WGS) entry which is preliminary data.</text>
</comment>
<organism evidence="1 2">
    <name type="scientific">Bacteroides graminisolvens</name>
    <dbReference type="NCBI Taxonomy" id="477666"/>
    <lineage>
        <taxon>Bacteria</taxon>
        <taxon>Pseudomonadati</taxon>
        <taxon>Bacteroidota</taxon>
        <taxon>Bacteroidia</taxon>
        <taxon>Bacteroidales</taxon>
        <taxon>Bacteroidaceae</taxon>
        <taxon>Bacteroides</taxon>
    </lineage>
</organism>
<dbReference type="Proteomes" id="UP000263098">
    <property type="component" value="Unassembled WGS sequence"/>
</dbReference>
<dbReference type="Pfam" id="PF14907">
    <property type="entry name" value="NTP_transf_5"/>
    <property type="match status" value="1"/>
</dbReference>
<evidence type="ECO:0000313" key="2">
    <source>
        <dbReference type="Proteomes" id="UP000263098"/>
    </source>
</evidence>
<evidence type="ECO:0008006" key="3">
    <source>
        <dbReference type="Google" id="ProtNLM"/>
    </source>
</evidence>
<name>A0A3D2SBR0_9BACE</name>